<name>A0AAE3YS47_9ACTN</name>
<feature type="transmembrane region" description="Helical" evidence="1">
    <location>
        <begin position="38"/>
        <end position="60"/>
    </location>
</feature>
<evidence type="ECO:0000313" key="3">
    <source>
        <dbReference type="Proteomes" id="UP001183643"/>
    </source>
</evidence>
<keyword evidence="3" id="KW-1185">Reference proteome</keyword>
<keyword evidence="1" id="KW-1133">Transmembrane helix</keyword>
<dbReference type="EMBL" id="JAVDYB010000001">
    <property type="protein sequence ID" value="MDR7277622.1"/>
    <property type="molecule type" value="Genomic_DNA"/>
</dbReference>
<organism evidence="2 3">
    <name type="scientific">Catenuloplanes atrovinosus</name>
    <dbReference type="NCBI Taxonomy" id="137266"/>
    <lineage>
        <taxon>Bacteria</taxon>
        <taxon>Bacillati</taxon>
        <taxon>Actinomycetota</taxon>
        <taxon>Actinomycetes</taxon>
        <taxon>Micromonosporales</taxon>
        <taxon>Micromonosporaceae</taxon>
        <taxon>Catenuloplanes</taxon>
    </lineage>
</organism>
<comment type="caution">
    <text evidence="2">The sequence shown here is derived from an EMBL/GenBank/DDBJ whole genome shotgun (WGS) entry which is preliminary data.</text>
</comment>
<keyword evidence="1" id="KW-0472">Membrane</keyword>
<proteinExistence type="predicted"/>
<reference evidence="2" key="1">
    <citation type="submission" date="2023-07" db="EMBL/GenBank/DDBJ databases">
        <title>Sequencing the genomes of 1000 actinobacteria strains.</title>
        <authorList>
            <person name="Klenk H.-P."/>
        </authorList>
    </citation>
    <scope>NUCLEOTIDE SEQUENCE</scope>
    <source>
        <strain evidence="2">DSM 44707</strain>
    </source>
</reference>
<dbReference type="AlphaFoldDB" id="A0AAE3YS47"/>
<keyword evidence="1" id="KW-0812">Transmembrane</keyword>
<evidence type="ECO:0000313" key="2">
    <source>
        <dbReference type="EMBL" id="MDR7277622.1"/>
    </source>
</evidence>
<sequence>MTDKRSGETVWVSSPNDGQTPVVITSVPAPRGFRRHGWLMIVGPMWVMAIVVSLSIALPFDSFDGWSVTLLSMLPIFLVAFATRAIHFFWYRILFRQLRPQPRPE</sequence>
<gene>
    <name evidence="2" type="ORF">J2S41_004400</name>
</gene>
<dbReference type="Proteomes" id="UP001183643">
    <property type="component" value="Unassembled WGS sequence"/>
</dbReference>
<protein>
    <submittedName>
        <fullName evidence="2">Uncharacterized protein</fullName>
    </submittedName>
</protein>
<evidence type="ECO:0000256" key="1">
    <source>
        <dbReference type="SAM" id="Phobius"/>
    </source>
</evidence>
<accession>A0AAE3YS47</accession>
<feature type="transmembrane region" description="Helical" evidence="1">
    <location>
        <begin position="66"/>
        <end position="91"/>
    </location>
</feature>